<feature type="region of interest" description="Disordered" evidence="1">
    <location>
        <begin position="124"/>
        <end position="168"/>
    </location>
</feature>
<protein>
    <submittedName>
        <fullName evidence="2">Uncharacterized protein</fullName>
    </submittedName>
</protein>
<name>A0A0E0F726_9ORYZ</name>
<evidence type="ECO:0000313" key="2">
    <source>
        <dbReference type="EnsemblPlants" id="OMERI11G14720.1"/>
    </source>
</evidence>
<dbReference type="HOGENOM" id="CLU_1035818_0_0_1"/>
<accession>A0A0E0F726</accession>
<sequence length="235" mass="25018">MGCLGGLRRALVALVRARALPPPSAHGSSPVGELTTAVGGAISWLVAQRTRSCLADKANTGGGGLRRSVAEFPAAEAVSSPATQVGRCRSLGWWHAWTCVRRWVLVARRDSSWCGRNGVVPGGEGVSPRRSALARTHPRSPAGSWPGELPAAEAASRQKQRRRRGGFGGVLGGGRRWKREFLVEEESGIEGVLGEKVVEGEDDFDGEFLVATRGRDLGEFLAGRWRKAIVFSGAV</sequence>
<keyword evidence="3" id="KW-1185">Reference proteome</keyword>
<dbReference type="Gramene" id="OMERI11G14720.1">
    <property type="protein sequence ID" value="OMERI11G14720.1"/>
    <property type="gene ID" value="OMERI11G14720"/>
</dbReference>
<dbReference type="Proteomes" id="UP000008021">
    <property type="component" value="Chromosome 11"/>
</dbReference>
<evidence type="ECO:0000313" key="3">
    <source>
        <dbReference type="Proteomes" id="UP000008021"/>
    </source>
</evidence>
<reference evidence="2" key="2">
    <citation type="submission" date="2018-05" db="EMBL/GenBank/DDBJ databases">
        <title>OmerRS3 (Oryza meridionalis Reference Sequence Version 3).</title>
        <authorList>
            <person name="Zhang J."/>
            <person name="Kudrna D."/>
            <person name="Lee S."/>
            <person name="Talag J."/>
            <person name="Welchert J."/>
            <person name="Wing R.A."/>
        </authorList>
    </citation>
    <scope>NUCLEOTIDE SEQUENCE [LARGE SCALE GENOMIC DNA]</scope>
    <source>
        <strain evidence="2">cv. OR44</strain>
    </source>
</reference>
<organism evidence="2">
    <name type="scientific">Oryza meridionalis</name>
    <dbReference type="NCBI Taxonomy" id="40149"/>
    <lineage>
        <taxon>Eukaryota</taxon>
        <taxon>Viridiplantae</taxon>
        <taxon>Streptophyta</taxon>
        <taxon>Embryophyta</taxon>
        <taxon>Tracheophyta</taxon>
        <taxon>Spermatophyta</taxon>
        <taxon>Magnoliopsida</taxon>
        <taxon>Liliopsida</taxon>
        <taxon>Poales</taxon>
        <taxon>Poaceae</taxon>
        <taxon>BOP clade</taxon>
        <taxon>Oryzoideae</taxon>
        <taxon>Oryzeae</taxon>
        <taxon>Oryzinae</taxon>
        <taxon>Oryza</taxon>
    </lineage>
</organism>
<dbReference type="EnsemblPlants" id="OMERI11G14720.1">
    <property type="protein sequence ID" value="OMERI11G14720.1"/>
    <property type="gene ID" value="OMERI11G14720"/>
</dbReference>
<evidence type="ECO:0000256" key="1">
    <source>
        <dbReference type="SAM" id="MobiDB-lite"/>
    </source>
</evidence>
<proteinExistence type="predicted"/>
<dbReference type="AlphaFoldDB" id="A0A0E0F726"/>
<reference evidence="2" key="1">
    <citation type="submission" date="2015-04" db="UniProtKB">
        <authorList>
            <consortium name="EnsemblPlants"/>
        </authorList>
    </citation>
    <scope>IDENTIFICATION</scope>
</reference>